<dbReference type="EC" id="2.7.13.3" evidence="2"/>
<evidence type="ECO:0000259" key="4">
    <source>
        <dbReference type="PROSITE" id="PS50109"/>
    </source>
</evidence>
<dbReference type="PROSITE" id="PS50109">
    <property type="entry name" value="HIS_KIN"/>
    <property type="match status" value="1"/>
</dbReference>
<evidence type="ECO:0000256" key="2">
    <source>
        <dbReference type="ARBA" id="ARBA00012438"/>
    </source>
</evidence>
<comment type="catalytic activity">
    <reaction evidence="1">
        <text>ATP + protein L-histidine = ADP + protein N-phospho-L-histidine.</text>
        <dbReference type="EC" id="2.7.13.3"/>
    </reaction>
</comment>
<dbReference type="PRINTS" id="PR00344">
    <property type="entry name" value="BCTRLSENSOR"/>
</dbReference>
<dbReference type="PANTHER" id="PTHR43065">
    <property type="entry name" value="SENSOR HISTIDINE KINASE"/>
    <property type="match status" value="1"/>
</dbReference>
<dbReference type="Gene3D" id="3.30.565.10">
    <property type="entry name" value="Histidine kinase-like ATPase, C-terminal domain"/>
    <property type="match status" value="1"/>
</dbReference>
<name>A0ABY4A9Y0_9BURK</name>
<evidence type="ECO:0000313" key="5">
    <source>
        <dbReference type="EMBL" id="UOD31611.1"/>
    </source>
</evidence>
<proteinExistence type="predicted"/>
<evidence type="ECO:0000313" key="6">
    <source>
        <dbReference type="Proteomes" id="UP000831532"/>
    </source>
</evidence>
<dbReference type="SMART" id="SM00387">
    <property type="entry name" value="HATPase_c"/>
    <property type="match status" value="1"/>
</dbReference>
<dbReference type="InterPro" id="IPR003594">
    <property type="entry name" value="HATPase_dom"/>
</dbReference>
<sequence>MFAMFHDSAPREAGRAQDAGTPAPPRRDEEVAALRCELAEVRAQLRQVDKLATVGHLSAGMAHEIGNPLGCVFSNFIVMQGYVEALLEIVRERGQNPYEPCGAEHDTRLAMLRREATLAGLRHDLPALMEETCGSLGRVRAILRNMQDFARSDGGAGWRWVDLHHGIDATLAVAATLVRQRADVVREFGALPPVYCSPEQMNQVVMNLVINATHAMGARRGTLTVRTGVQGERAWLSVSDTGAGIAAEHLPRIFEPFFTTKPAGVGTGLGLALARDIVQEHRGRIEVETSPGQGSTFRVLLPLRVAGAPAGPAY</sequence>
<dbReference type="InterPro" id="IPR004358">
    <property type="entry name" value="Sig_transdc_His_kin-like_C"/>
</dbReference>
<keyword evidence="6" id="KW-1185">Reference proteome</keyword>
<protein>
    <recommendedName>
        <fullName evidence="2">histidine kinase</fullName>
        <ecNumber evidence="2">2.7.13.3</ecNumber>
    </recommendedName>
</protein>
<dbReference type="Proteomes" id="UP000831532">
    <property type="component" value="Chromosome"/>
</dbReference>
<reference evidence="5 6" key="1">
    <citation type="submission" date="2020-10" db="EMBL/GenBank/DDBJ databases">
        <title>Genome analysis of Massilia species.</title>
        <authorList>
            <person name="Jung D.-H."/>
        </authorList>
    </citation>
    <scope>NUCLEOTIDE SEQUENCE [LARGE SCALE GENOMIC DNA]</scope>
    <source>
        <strain evidence="6">sipir</strain>
    </source>
</reference>
<evidence type="ECO:0000256" key="3">
    <source>
        <dbReference type="SAM" id="MobiDB-lite"/>
    </source>
</evidence>
<dbReference type="EMBL" id="CP063361">
    <property type="protein sequence ID" value="UOD31611.1"/>
    <property type="molecule type" value="Genomic_DNA"/>
</dbReference>
<dbReference type="InterPro" id="IPR036890">
    <property type="entry name" value="HATPase_C_sf"/>
</dbReference>
<organism evidence="5 6">
    <name type="scientific">Massilia violaceinigra</name>
    <dbReference type="NCBI Taxonomy" id="2045208"/>
    <lineage>
        <taxon>Bacteria</taxon>
        <taxon>Pseudomonadati</taxon>
        <taxon>Pseudomonadota</taxon>
        <taxon>Betaproteobacteria</taxon>
        <taxon>Burkholderiales</taxon>
        <taxon>Oxalobacteraceae</taxon>
        <taxon>Telluria group</taxon>
        <taxon>Massilia</taxon>
    </lineage>
</organism>
<feature type="domain" description="Histidine kinase" evidence="4">
    <location>
        <begin position="60"/>
        <end position="305"/>
    </location>
</feature>
<dbReference type="Gene3D" id="1.10.287.130">
    <property type="match status" value="1"/>
</dbReference>
<dbReference type="SUPFAM" id="SSF55874">
    <property type="entry name" value="ATPase domain of HSP90 chaperone/DNA topoisomerase II/histidine kinase"/>
    <property type="match status" value="1"/>
</dbReference>
<dbReference type="Pfam" id="PF02518">
    <property type="entry name" value="HATPase_c"/>
    <property type="match status" value="1"/>
</dbReference>
<accession>A0ABY4A9Y0</accession>
<gene>
    <name evidence="5" type="ORF">INH39_07980</name>
</gene>
<dbReference type="RefSeq" id="WP_243492726.1">
    <property type="nucleotide sequence ID" value="NZ_CP063361.1"/>
</dbReference>
<feature type="region of interest" description="Disordered" evidence="3">
    <location>
        <begin position="1"/>
        <end position="28"/>
    </location>
</feature>
<evidence type="ECO:0000256" key="1">
    <source>
        <dbReference type="ARBA" id="ARBA00000085"/>
    </source>
</evidence>
<dbReference type="InterPro" id="IPR005467">
    <property type="entry name" value="His_kinase_dom"/>
</dbReference>
<dbReference type="PANTHER" id="PTHR43065:SF50">
    <property type="entry name" value="HISTIDINE KINASE"/>
    <property type="match status" value="1"/>
</dbReference>